<dbReference type="Proteomes" id="UP001383192">
    <property type="component" value="Unassembled WGS sequence"/>
</dbReference>
<sequence>MTDNLFPPSNSRSKDPSKCNRCSADEILGGLHVSLIRDFAQLPPVKDRPLYASPATEDTASGQLSRDGHSVYHNFSHSLRLSQVQRQQGNDPKQVKFRKLLKNASEGGLDLEDWNLLTTRYQPAISAEEQATFLDAVCLFITSEVVDHANLTQLAALNQPCARIIAKNEGRDAKKASSEDCSLEQELVRARGAKVMVTRNLWQTKGLVDDTLGTVVDAIWPEDAQRSDLPC</sequence>
<dbReference type="AlphaFoldDB" id="A0AAW0BSC8"/>
<protein>
    <submittedName>
        <fullName evidence="1">Uncharacterized protein</fullName>
    </submittedName>
</protein>
<organism evidence="1 2">
    <name type="scientific">Paramarasmius palmivorus</name>
    <dbReference type="NCBI Taxonomy" id="297713"/>
    <lineage>
        <taxon>Eukaryota</taxon>
        <taxon>Fungi</taxon>
        <taxon>Dikarya</taxon>
        <taxon>Basidiomycota</taxon>
        <taxon>Agaricomycotina</taxon>
        <taxon>Agaricomycetes</taxon>
        <taxon>Agaricomycetidae</taxon>
        <taxon>Agaricales</taxon>
        <taxon>Marasmiineae</taxon>
        <taxon>Marasmiaceae</taxon>
        <taxon>Paramarasmius</taxon>
    </lineage>
</organism>
<gene>
    <name evidence="1" type="ORF">VNI00_014541</name>
</gene>
<proteinExistence type="predicted"/>
<keyword evidence="2" id="KW-1185">Reference proteome</keyword>
<dbReference type="PANTHER" id="PTHR47642">
    <property type="entry name" value="ATP-DEPENDENT DNA HELICASE"/>
    <property type="match status" value="1"/>
</dbReference>
<dbReference type="InterPro" id="IPR051055">
    <property type="entry name" value="PIF1_helicase"/>
</dbReference>
<dbReference type="EMBL" id="JAYKXP010000082">
    <property type="protein sequence ID" value="KAK7029508.1"/>
    <property type="molecule type" value="Genomic_DNA"/>
</dbReference>
<evidence type="ECO:0000313" key="1">
    <source>
        <dbReference type="EMBL" id="KAK7029508.1"/>
    </source>
</evidence>
<accession>A0AAW0BSC8</accession>
<comment type="caution">
    <text evidence="1">The sequence shown here is derived from an EMBL/GenBank/DDBJ whole genome shotgun (WGS) entry which is preliminary data.</text>
</comment>
<reference evidence="1 2" key="1">
    <citation type="submission" date="2024-01" db="EMBL/GenBank/DDBJ databases">
        <title>A draft genome for a cacao thread blight-causing isolate of Paramarasmius palmivorus.</title>
        <authorList>
            <person name="Baruah I.K."/>
            <person name="Bukari Y."/>
            <person name="Amoako-Attah I."/>
            <person name="Meinhardt L.W."/>
            <person name="Bailey B.A."/>
            <person name="Cohen S.P."/>
        </authorList>
    </citation>
    <scope>NUCLEOTIDE SEQUENCE [LARGE SCALE GENOMIC DNA]</scope>
    <source>
        <strain evidence="1 2">GH-12</strain>
    </source>
</reference>
<name>A0AAW0BSC8_9AGAR</name>
<evidence type="ECO:0000313" key="2">
    <source>
        <dbReference type="Proteomes" id="UP001383192"/>
    </source>
</evidence>